<proteinExistence type="predicted"/>
<feature type="region of interest" description="Disordered" evidence="2">
    <location>
        <begin position="608"/>
        <end position="653"/>
    </location>
</feature>
<feature type="region of interest" description="Disordered" evidence="2">
    <location>
        <begin position="311"/>
        <end position="392"/>
    </location>
</feature>
<evidence type="ECO:0000256" key="2">
    <source>
        <dbReference type="SAM" id="MobiDB-lite"/>
    </source>
</evidence>
<feature type="compositionally biased region" description="Basic and acidic residues" evidence="2">
    <location>
        <begin position="637"/>
        <end position="653"/>
    </location>
</feature>
<feature type="compositionally biased region" description="Basic residues" evidence="2">
    <location>
        <begin position="460"/>
        <end position="476"/>
    </location>
</feature>
<sequence length="653" mass="71705">MRSDEEKKNDCNNQQPPLNRGGDSTDSDADVKMSPDINEVACSVSSCSCVGFRAGGVQLRCCGGCGHGWVAHALQKLQAPPSVRGPVEVALPGLVFHLSSLVLFGAQAVPVRLKILLDRLFSVLTPGQVRHILQTLGWSVGDYARGYMLQRPSGPVLDRWFMVTQDEELLILTQFLRFGETRPIVELMTRHCFTAGAQRSDPELETSCQSHDGTNLEKSRKTAGGSRTAAGAGPSAAQRFKSSPEAQCLVPVTKELVPSSRTSQDLQKQQSRTQDSGSVPPQSKAELALKIKVDPDKQFPAQSLWNQHVRFYDKQKPDPHRVRSESRSPLRPDSTASTLRASAPLQGSSSSSSPHPLPSFSSSFLRPHRSVSSTLHPLPSSLSLPPSPAAGRKGRVCCGVCGKSFYDKGTLKIHYNAVHLKVKHGCTVAGCTMVFSSLRSRNRHSANPNPRLHTGCSRHTQTHKHLHEHKESHKHIHNTETRICRGRKLLTYDSAGQNRDPSPSPEPPQQRLSHLLTPTDSSSRTDPVLQPTPAPLLLPVQHASSRASPSSFPLDAPTVEKPKHCCPLLTEPAPALCSDSTSITSTNCKNQHASYENTVTERKQREIYTSPVPTQQRWDSGDSVPKKKPRKSSMPVKIERENMEGRRNKEEEQ</sequence>
<protein>
    <submittedName>
        <fullName evidence="5">Zinc finger protein basonuclin-2-like</fullName>
    </submittedName>
</protein>
<dbReference type="OrthoDB" id="10070972at2759"/>
<dbReference type="RefSeq" id="XP_040924611.1">
    <property type="nucleotide sequence ID" value="XM_041068677.2"/>
</dbReference>
<dbReference type="AlphaFoldDB" id="A0A8M1H846"/>
<feature type="domain" description="C2H2-type" evidence="3">
    <location>
        <begin position="396"/>
        <end position="424"/>
    </location>
</feature>
<dbReference type="PANTHER" id="PTHR15021">
    <property type="entry name" value="DISCONNECTED-RELATED"/>
    <property type="match status" value="1"/>
</dbReference>
<evidence type="ECO:0000313" key="5">
    <source>
        <dbReference type="RefSeq" id="XP_040924611.1"/>
    </source>
</evidence>
<organism evidence="4 5">
    <name type="scientific">Betta splendens</name>
    <name type="common">Siamese fighting fish</name>
    <dbReference type="NCBI Taxonomy" id="158456"/>
    <lineage>
        <taxon>Eukaryota</taxon>
        <taxon>Metazoa</taxon>
        <taxon>Chordata</taxon>
        <taxon>Craniata</taxon>
        <taxon>Vertebrata</taxon>
        <taxon>Euteleostomi</taxon>
        <taxon>Actinopterygii</taxon>
        <taxon>Neopterygii</taxon>
        <taxon>Teleostei</taxon>
        <taxon>Neoteleostei</taxon>
        <taxon>Acanthomorphata</taxon>
        <taxon>Anabantaria</taxon>
        <taxon>Anabantiformes</taxon>
        <taxon>Anabantoidei</taxon>
        <taxon>Osphronemidae</taxon>
        <taxon>Betta</taxon>
    </lineage>
</organism>
<evidence type="ECO:0000259" key="3">
    <source>
        <dbReference type="PROSITE" id="PS50157"/>
    </source>
</evidence>
<keyword evidence="4" id="KW-1185">Reference proteome</keyword>
<evidence type="ECO:0000313" key="4">
    <source>
        <dbReference type="Proteomes" id="UP000515150"/>
    </source>
</evidence>
<dbReference type="PROSITE" id="PS00028">
    <property type="entry name" value="ZINC_FINGER_C2H2_1"/>
    <property type="match status" value="1"/>
</dbReference>
<feature type="compositionally biased region" description="Polar residues" evidence="2">
    <location>
        <begin position="510"/>
        <end position="525"/>
    </location>
</feature>
<gene>
    <name evidence="5" type="primary">LOC121201879</name>
</gene>
<feature type="region of interest" description="Disordered" evidence="2">
    <location>
        <begin position="199"/>
        <end position="283"/>
    </location>
</feature>
<feature type="region of interest" description="Disordered" evidence="2">
    <location>
        <begin position="441"/>
        <end position="480"/>
    </location>
</feature>
<feature type="compositionally biased region" description="Basic and acidic residues" evidence="2">
    <location>
        <begin position="1"/>
        <end position="10"/>
    </location>
</feature>
<dbReference type="KEGG" id="bspl:121201879"/>
<feature type="region of interest" description="Disordered" evidence="2">
    <location>
        <begin position="493"/>
        <end position="534"/>
    </location>
</feature>
<dbReference type="Gene3D" id="3.30.160.60">
    <property type="entry name" value="Classic Zinc Finger"/>
    <property type="match status" value="1"/>
</dbReference>
<dbReference type="InterPro" id="IPR040436">
    <property type="entry name" value="Disconnected-like"/>
</dbReference>
<feature type="compositionally biased region" description="Low complexity" evidence="2">
    <location>
        <begin position="222"/>
        <end position="237"/>
    </location>
</feature>
<keyword evidence="1" id="KW-0862">Zinc</keyword>
<dbReference type="GO" id="GO:0008270">
    <property type="term" value="F:zinc ion binding"/>
    <property type="evidence" value="ECO:0007669"/>
    <property type="project" value="UniProtKB-KW"/>
</dbReference>
<accession>A0A8M1H846</accession>
<dbReference type="GO" id="GO:0005634">
    <property type="term" value="C:nucleus"/>
    <property type="evidence" value="ECO:0007669"/>
    <property type="project" value="TreeGrafter"/>
</dbReference>
<dbReference type="PROSITE" id="PS50157">
    <property type="entry name" value="ZINC_FINGER_C2H2_2"/>
    <property type="match status" value="1"/>
</dbReference>
<reference evidence="5" key="1">
    <citation type="submission" date="2025-08" db="UniProtKB">
        <authorList>
            <consortium name="RefSeq"/>
        </authorList>
    </citation>
    <scope>IDENTIFICATION</scope>
</reference>
<dbReference type="SMART" id="SM00355">
    <property type="entry name" value="ZnF_C2H2"/>
    <property type="match status" value="2"/>
</dbReference>
<dbReference type="PANTHER" id="PTHR15021:SF0">
    <property type="entry name" value="DISCO-RELATED, ISOFORM A-RELATED"/>
    <property type="match status" value="1"/>
</dbReference>
<evidence type="ECO:0000256" key="1">
    <source>
        <dbReference type="PROSITE-ProRule" id="PRU00042"/>
    </source>
</evidence>
<name>A0A8M1H846_BETSP</name>
<feature type="compositionally biased region" description="Basic and acidic residues" evidence="2">
    <location>
        <begin position="311"/>
        <end position="330"/>
    </location>
</feature>
<dbReference type="InterPro" id="IPR013087">
    <property type="entry name" value="Znf_C2H2_type"/>
</dbReference>
<feature type="compositionally biased region" description="Low complexity" evidence="2">
    <location>
        <begin position="348"/>
        <end position="384"/>
    </location>
</feature>
<dbReference type="GeneID" id="121201879"/>
<dbReference type="GO" id="GO:0006355">
    <property type="term" value="P:regulation of DNA-templated transcription"/>
    <property type="evidence" value="ECO:0007669"/>
    <property type="project" value="TreeGrafter"/>
</dbReference>
<feature type="compositionally biased region" description="Polar residues" evidence="2">
    <location>
        <begin position="259"/>
        <end position="281"/>
    </location>
</feature>
<dbReference type="Proteomes" id="UP000515150">
    <property type="component" value="Chromosome 2"/>
</dbReference>
<keyword evidence="1" id="KW-0479">Metal-binding</keyword>
<keyword evidence="1" id="KW-0863">Zinc-finger</keyword>
<feature type="region of interest" description="Disordered" evidence="2">
    <location>
        <begin position="1"/>
        <end position="30"/>
    </location>
</feature>